<feature type="compositionally biased region" description="Low complexity" evidence="2">
    <location>
        <begin position="1285"/>
        <end position="1338"/>
    </location>
</feature>
<feature type="compositionally biased region" description="Polar residues" evidence="2">
    <location>
        <begin position="391"/>
        <end position="414"/>
    </location>
</feature>
<keyword evidence="1" id="KW-0539">Nucleus</keyword>
<dbReference type="GO" id="GO:0003677">
    <property type="term" value="F:DNA binding"/>
    <property type="evidence" value="ECO:0007669"/>
    <property type="project" value="InterPro"/>
</dbReference>
<evidence type="ECO:0000259" key="3">
    <source>
        <dbReference type="Pfam" id="PF04082"/>
    </source>
</evidence>
<evidence type="ECO:0000313" key="4">
    <source>
        <dbReference type="EMBL" id="OAQ35237.1"/>
    </source>
</evidence>
<gene>
    <name evidence="4" type="ORF">K457DRAFT_121211</name>
</gene>
<dbReference type="GO" id="GO:0008270">
    <property type="term" value="F:zinc ion binding"/>
    <property type="evidence" value="ECO:0007669"/>
    <property type="project" value="InterPro"/>
</dbReference>
<name>A0A197KC13_9FUNG</name>
<dbReference type="PANTHER" id="PTHR14445:SF36">
    <property type="entry name" value="FI03272P-RELATED"/>
    <property type="match status" value="1"/>
</dbReference>
<feature type="compositionally biased region" description="Low complexity" evidence="2">
    <location>
        <begin position="344"/>
        <end position="355"/>
    </location>
</feature>
<sequence length="1338" mass="149204">MLTTEEAGVADSLASSLFPTSYTSSSSGVVTGLNQNGFSGSNSNSNNNNNGLPLTFESAANSDYAFLLDSNQQDHQLHKRAREFSEEEIQTQYLDQVEEYQWSQTMALRSVLQQQHQHQHQPQQQQQQQPQQFRQEQQPFQYGQQQVQRLDLGAHTQRSHLQQEQQQQQQGLHQSQTQAIQSLNSPLRHYQNQQSYPSQQQPYRDPSSELLDAPQLGSQQGSPLRPQSLGSQQEPYQQLPQPQGQQQQQIQQQLPGYQSQYPLRSPPIEPHSMQLPQRSLSAGMLAVPRGVSDHVTAPTTSSQRPVVDSSQFHLSRHQEVTQQLQLQQQQQEQRGQPLSYPDTPISSLPPLSASIDTPLDRPSPSIPSFPYFPPAMLKYSPEVSPAPAEDTGNTQEKQGTSSEQLGHNQEDNTQSPSNSKSASSGNKIFDLNSIRKNASSNTRVQPSIRALPPYRGVSQLEEAMNDLKLYDSCLFWGKTGSVNLKPEGNSWDDDMVIQSKDPAWVRNYIEPATPTNQELLILPSVAKIERSIEVYFQNAHLFPPFMTRLVVERAKQTRSNQTSRMLLNVIAGIALRLDPEIENMGIPVARKTDPVANKAQCTRYFRRAFGLMSYLDDIRSTYSTVYLQAALLLCYVYPKALLRAELLKLVSECAFLGLHVDASRWMPKPIVLQARYWLFWGMYMFDTVQTVVRGHLSQLDDDFLETPFPALTELDTDDGLWTRWFMLKEIHLWRVGRKIHAFFQSGLKKMDQLIATAGTETDTDGKVIVFSPTFQDVLVNEFSEAELLLSLKMWKDELPMRLRPQLNNMDYVEPRVNGRALGLQLVYSTLNVLLLYPNMLAVGTHLLQPVSVVKEGTASTQDTQLQQTIQQQRQRYKRRQDLLDKIIQCAQEADRIVHYAEILLHRYPERAHMSCTGAALGWCLRIYHKIIVEKKVATPSEDMRHQNDKAKDSAPVFSARLKGQCAVQVARVAKLLHRFDNLEHKYFYSYLTVELDSLQEHQHAIQQKLIDECLGAQTALNLSSELSTSSDAAAAAQNLAMNQERLLSATGTRADAYAAAPSVEPALLQQQQQQIQQLYQQRSGNPKSHDLPTIIRKRQQMRAAAGSSVQQPQQQPNSGNYAGSSFPGGAMNSYSGSSDPVPVSNAMAVNMSSGYSMPETGDYTSLMMGSGGSAGTGSIVGSGAESGSFTAMSMVGDVSGITTSHIASATVPQQPIYHFEYNTQSLSTPTTSVSAFASHGQGHDRQFLPLQSQSTPQQVMPVYSIGSNAFSGGTGLGFYSTADQSGSSETSLLSSQPQMMGGSSGSAPQQYSQQPPHSHHQQYQPQQSSQSHQQIYYN</sequence>
<organism evidence="4 5">
    <name type="scientific">Linnemannia elongata AG-77</name>
    <dbReference type="NCBI Taxonomy" id="1314771"/>
    <lineage>
        <taxon>Eukaryota</taxon>
        <taxon>Fungi</taxon>
        <taxon>Fungi incertae sedis</taxon>
        <taxon>Mucoromycota</taxon>
        <taxon>Mortierellomycotina</taxon>
        <taxon>Mortierellomycetes</taxon>
        <taxon>Mortierellales</taxon>
        <taxon>Mortierellaceae</taxon>
        <taxon>Linnemannia</taxon>
    </lineage>
</organism>
<dbReference type="GO" id="GO:0005829">
    <property type="term" value="C:cytosol"/>
    <property type="evidence" value="ECO:0007669"/>
    <property type="project" value="TreeGrafter"/>
</dbReference>
<feature type="compositionally biased region" description="Low complexity" evidence="2">
    <location>
        <begin position="190"/>
        <end position="205"/>
    </location>
</feature>
<accession>A0A197KC13</accession>
<feature type="region of interest" description="Disordered" evidence="2">
    <location>
        <begin position="1099"/>
        <end position="1139"/>
    </location>
</feature>
<dbReference type="Pfam" id="PF04082">
    <property type="entry name" value="Fungal_trans"/>
    <property type="match status" value="1"/>
</dbReference>
<evidence type="ECO:0000256" key="2">
    <source>
        <dbReference type="SAM" id="MobiDB-lite"/>
    </source>
</evidence>
<feature type="domain" description="Xylanolytic transcriptional activator regulatory" evidence="3">
    <location>
        <begin position="532"/>
        <end position="713"/>
    </location>
</feature>
<dbReference type="InterPro" id="IPR007219">
    <property type="entry name" value="XnlR_reg_dom"/>
</dbReference>
<feature type="compositionally biased region" description="Polar residues" evidence="2">
    <location>
        <begin position="297"/>
        <end position="313"/>
    </location>
</feature>
<dbReference type="OrthoDB" id="5296287at2759"/>
<reference evidence="4 5" key="1">
    <citation type="submission" date="2016-05" db="EMBL/GenBank/DDBJ databases">
        <title>Genome sequencing reveals origins of a unique bacterial endosymbiosis in the earliest lineages of terrestrial Fungi.</title>
        <authorList>
            <consortium name="DOE Joint Genome Institute"/>
            <person name="Uehling J."/>
            <person name="Gryganskyi A."/>
            <person name="Hameed K."/>
            <person name="Tschaplinski T."/>
            <person name="Misztal P."/>
            <person name="Wu S."/>
            <person name="Desiro A."/>
            <person name="Vande Pol N."/>
            <person name="Du Z.-Y."/>
            <person name="Zienkiewicz A."/>
            <person name="Zienkiewicz K."/>
            <person name="Morin E."/>
            <person name="Tisserant E."/>
            <person name="Splivallo R."/>
            <person name="Hainaut M."/>
            <person name="Henrissat B."/>
            <person name="Ohm R."/>
            <person name="Kuo A."/>
            <person name="Yan J."/>
            <person name="Lipzen A."/>
            <person name="Nolan M."/>
            <person name="Labutti K."/>
            <person name="Barry K."/>
            <person name="Goldstein A."/>
            <person name="Labbe J."/>
            <person name="Schadt C."/>
            <person name="Tuskan G."/>
            <person name="Grigoriev I."/>
            <person name="Martin F."/>
            <person name="Vilgalys R."/>
            <person name="Bonito G."/>
        </authorList>
    </citation>
    <scope>NUCLEOTIDE SEQUENCE [LARGE SCALE GENOMIC DNA]</scope>
    <source>
        <strain evidence="4 5">AG-77</strain>
    </source>
</reference>
<proteinExistence type="predicted"/>
<feature type="compositionally biased region" description="Low complexity" evidence="2">
    <location>
        <begin position="159"/>
        <end position="178"/>
    </location>
</feature>
<dbReference type="Proteomes" id="UP000078512">
    <property type="component" value="Unassembled WGS sequence"/>
</dbReference>
<dbReference type="GO" id="GO:0006351">
    <property type="term" value="P:DNA-templated transcription"/>
    <property type="evidence" value="ECO:0007669"/>
    <property type="project" value="InterPro"/>
</dbReference>
<feature type="region of interest" description="Disordered" evidence="2">
    <location>
        <begin position="380"/>
        <end position="426"/>
    </location>
</feature>
<feature type="region of interest" description="Disordered" evidence="2">
    <location>
        <begin position="292"/>
        <end position="367"/>
    </location>
</feature>
<dbReference type="InterPro" id="IPR051640">
    <property type="entry name" value="GRB10-interact_GYF"/>
</dbReference>
<feature type="compositionally biased region" description="Low complexity" evidence="2">
    <location>
        <begin position="320"/>
        <end position="333"/>
    </location>
</feature>
<feature type="region of interest" description="Disordered" evidence="2">
    <location>
        <begin position="113"/>
        <end position="253"/>
    </location>
</feature>
<feature type="region of interest" description="Disordered" evidence="2">
    <location>
        <begin position="1281"/>
        <end position="1338"/>
    </location>
</feature>
<feature type="compositionally biased region" description="Low complexity" evidence="2">
    <location>
        <begin position="113"/>
        <end position="148"/>
    </location>
</feature>
<keyword evidence="5" id="KW-1185">Reference proteome</keyword>
<dbReference type="EMBL" id="KV442015">
    <property type="protein sequence ID" value="OAQ35237.1"/>
    <property type="molecule type" value="Genomic_DNA"/>
</dbReference>
<dbReference type="CDD" id="cd12148">
    <property type="entry name" value="fungal_TF_MHR"/>
    <property type="match status" value="1"/>
</dbReference>
<dbReference type="PANTHER" id="PTHR14445">
    <property type="entry name" value="GRB10 INTERACTING GYF PROTEIN"/>
    <property type="match status" value="1"/>
</dbReference>
<evidence type="ECO:0000313" key="5">
    <source>
        <dbReference type="Proteomes" id="UP000078512"/>
    </source>
</evidence>
<evidence type="ECO:0000256" key="1">
    <source>
        <dbReference type="ARBA" id="ARBA00023242"/>
    </source>
</evidence>
<feature type="compositionally biased region" description="Low complexity" evidence="2">
    <location>
        <begin position="230"/>
        <end position="253"/>
    </location>
</feature>
<protein>
    <recommendedName>
        <fullName evidence="3">Xylanolytic transcriptional activator regulatory domain-containing protein</fullName>
    </recommendedName>
</protein>
<feature type="compositionally biased region" description="Low complexity" evidence="2">
    <location>
        <begin position="415"/>
        <end position="424"/>
    </location>
</feature>